<feature type="transmembrane region" description="Helical" evidence="1">
    <location>
        <begin position="75"/>
        <end position="98"/>
    </location>
</feature>
<protein>
    <submittedName>
        <fullName evidence="2">Uncharacterized protein</fullName>
    </submittedName>
</protein>
<keyword evidence="1" id="KW-1133">Transmembrane helix</keyword>
<organism evidence="2 3">
    <name type="scientific">Candidatus Magasanikbacteria bacterium CG11_big_fil_rev_8_21_14_0_20_39_34</name>
    <dbReference type="NCBI Taxonomy" id="1974653"/>
    <lineage>
        <taxon>Bacteria</taxon>
        <taxon>Candidatus Magasanikiibacteriota</taxon>
    </lineage>
</organism>
<name>A0A2H0N562_9BACT</name>
<dbReference type="EMBL" id="PCWN01000007">
    <property type="protein sequence ID" value="PIR04033.1"/>
    <property type="molecule type" value="Genomic_DNA"/>
</dbReference>
<sequence>MFSIKAKNLRVLTFLVLASLLFFCKGASLNMAFGSLAPFGSHSMHSMSHSTDTQEGMDCCGVVGSNYNIDFVSPAALSVLASVVLLGIVFIALVRIFFENGYAEILKVKLRSRSVLFGQGILPKYIALLFQRGILHPKTY</sequence>
<gene>
    <name evidence="2" type="ORF">COV59_02505</name>
</gene>
<evidence type="ECO:0000313" key="3">
    <source>
        <dbReference type="Proteomes" id="UP000229600"/>
    </source>
</evidence>
<keyword evidence="1" id="KW-0472">Membrane</keyword>
<reference evidence="2 3" key="1">
    <citation type="submission" date="2017-09" db="EMBL/GenBank/DDBJ databases">
        <title>Depth-based differentiation of microbial function through sediment-hosted aquifers and enrichment of novel symbionts in the deep terrestrial subsurface.</title>
        <authorList>
            <person name="Probst A.J."/>
            <person name="Ladd B."/>
            <person name="Jarett J.K."/>
            <person name="Geller-Mcgrath D.E."/>
            <person name="Sieber C.M."/>
            <person name="Emerson J.B."/>
            <person name="Anantharaman K."/>
            <person name="Thomas B.C."/>
            <person name="Malmstrom R."/>
            <person name="Stieglmeier M."/>
            <person name="Klingl A."/>
            <person name="Woyke T."/>
            <person name="Ryan C.M."/>
            <person name="Banfield J.F."/>
        </authorList>
    </citation>
    <scope>NUCLEOTIDE SEQUENCE [LARGE SCALE GENOMIC DNA]</scope>
    <source>
        <strain evidence="2">CG11_big_fil_rev_8_21_14_0_20_39_34</strain>
    </source>
</reference>
<evidence type="ECO:0000313" key="2">
    <source>
        <dbReference type="EMBL" id="PIR04033.1"/>
    </source>
</evidence>
<dbReference type="Proteomes" id="UP000229600">
    <property type="component" value="Unassembled WGS sequence"/>
</dbReference>
<proteinExistence type="predicted"/>
<comment type="caution">
    <text evidence="2">The sequence shown here is derived from an EMBL/GenBank/DDBJ whole genome shotgun (WGS) entry which is preliminary data.</text>
</comment>
<keyword evidence="1" id="KW-0812">Transmembrane</keyword>
<dbReference type="AlphaFoldDB" id="A0A2H0N562"/>
<accession>A0A2H0N562</accession>
<evidence type="ECO:0000256" key="1">
    <source>
        <dbReference type="SAM" id="Phobius"/>
    </source>
</evidence>